<sequence>MAAQQERGQPPFLIRRLTAEPGLRARIETAERLGVAPRRLDGWEPAETTVYEYDAGRLVRSVTVREPEWSEQDRAWMAALVGYRASLCPCGCGHPAEQTQAHESDGRTFVVPPPVRCRARTALVQAQAQYEDTPQPEALLWSVERR</sequence>
<reference evidence="2" key="1">
    <citation type="submission" date="2016-06" db="EMBL/GenBank/DDBJ databases">
        <authorList>
            <person name="Varghese N."/>
        </authorList>
    </citation>
    <scope>NUCLEOTIDE SEQUENCE [LARGE SCALE GENOMIC DNA]</scope>
    <source>
        <strain evidence="2">DSM 45344</strain>
    </source>
</reference>
<accession>A0A1C3N4S9</accession>
<gene>
    <name evidence="1" type="ORF">GA0070620_3097</name>
</gene>
<dbReference type="RefSeq" id="WP_091591465.1">
    <property type="nucleotide sequence ID" value="NZ_JBHRWG010000004.1"/>
</dbReference>
<dbReference type="Proteomes" id="UP000199393">
    <property type="component" value="Chromosome I"/>
</dbReference>
<dbReference type="AlphaFoldDB" id="A0A1C3N4S9"/>
<evidence type="ECO:0000313" key="2">
    <source>
        <dbReference type="Proteomes" id="UP000199393"/>
    </source>
</evidence>
<dbReference type="OrthoDB" id="5196117at2"/>
<organism evidence="1 2">
    <name type="scientific">Micromonospora krabiensis</name>
    <dbReference type="NCBI Taxonomy" id="307121"/>
    <lineage>
        <taxon>Bacteria</taxon>
        <taxon>Bacillati</taxon>
        <taxon>Actinomycetota</taxon>
        <taxon>Actinomycetes</taxon>
        <taxon>Micromonosporales</taxon>
        <taxon>Micromonosporaceae</taxon>
        <taxon>Micromonospora</taxon>
    </lineage>
</organism>
<dbReference type="STRING" id="307121.GA0070620_3097"/>
<evidence type="ECO:0000313" key="1">
    <source>
        <dbReference type="EMBL" id="SBV27573.1"/>
    </source>
</evidence>
<proteinExistence type="predicted"/>
<keyword evidence="2" id="KW-1185">Reference proteome</keyword>
<dbReference type="EMBL" id="LT598496">
    <property type="protein sequence ID" value="SBV27573.1"/>
    <property type="molecule type" value="Genomic_DNA"/>
</dbReference>
<name>A0A1C3N4S9_9ACTN</name>
<protein>
    <submittedName>
        <fullName evidence="1">Uncharacterized protein</fullName>
    </submittedName>
</protein>